<feature type="chain" id="PRO_5041378814" description="Lipoprotein" evidence="2">
    <location>
        <begin position="22"/>
        <end position="213"/>
    </location>
</feature>
<organism evidence="3 4">
    <name type="scientific">Actinosynnema pretiosum subsp. pretiosum</name>
    <dbReference type="NCBI Taxonomy" id="103721"/>
    <lineage>
        <taxon>Bacteria</taxon>
        <taxon>Bacillati</taxon>
        <taxon>Actinomycetota</taxon>
        <taxon>Actinomycetes</taxon>
        <taxon>Pseudonocardiales</taxon>
        <taxon>Pseudonocardiaceae</taxon>
        <taxon>Actinosynnema</taxon>
    </lineage>
</organism>
<evidence type="ECO:0000256" key="1">
    <source>
        <dbReference type="SAM" id="MobiDB-lite"/>
    </source>
</evidence>
<name>A0AA45R1L7_9PSEU</name>
<dbReference type="AlphaFoldDB" id="A0AA45R1L7"/>
<evidence type="ECO:0008006" key="5">
    <source>
        <dbReference type="Google" id="ProtNLM"/>
    </source>
</evidence>
<accession>A0AA45R1L7</accession>
<feature type="signal peptide" evidence="2">
    <location>
        <begin position="1"/>
        <end position="21"/>
    </location>
</feature>
<sequence length="213" mass="21311">MKHHSAVGALLVAAVALSACSSGPTDPAASPSSGTSSSGASASASSSAAAAPSGDKVTAWVEAYCGLVGGYALGLKAYQEKHVQLPTTTDVAERNKAQLAAFTELVSGLQTDFKAAEGELGKVGVPLSGAEELHGEIIEVLGRVNGQLGQAKQQVAALDPHDPDFAQAVSQAGGLEAASALLAHGEKVSGVPELEQAMNTAPKCVEIQRQIGG</sequence>
<feature type="region of interest" description="Disordered" evidence="1">
    <location>
        <begin position="24"/>
        <end position="48"/>
    </location>
</feature>
<reference evidence="3" key="1">
    <citation type="submission" date="2021-04" db="EMBL/GenBank/DDBJ databases">
        <title>Genomic sequence of Actinosynnema pretiosum subsp. pretiosum ATCC 31280 (C-14919).</title>
        <authorList>
            <person name="Bai L."/>
            <person name="Wang X."/>
            <person name="Xiao Y."/>
        </authorList>
    </citation>
    <scope>NUCLEOTIDE SEQUENCE</scope>
    <source>
        <strain evidence="3">ATCC 31280</strain>
    </source>
</reference>
<dbReference type="EMBL" id="CP073249">
    <property type="protein sequence ID" value="QUF01668.1"/>
    <property type="molecule type" value="Genomic_DNA"/>
</dbReference>
<proteinExistence type="predicted"/>
<dbReference type="Proteomes" id="UP000677152">
    <property type="component" value="Chromosome"/>
</dbReference>
<gene>
    <name evidence="3" type="ORF">KCV87_19095</name>
</gene>
<evidence type="ECO:0000313" key="4">
    <source>
        <dbReference type="Proteomes" id="UP000677152"/>
    </source>
</evidence>
<evidence type="ECO:0000256" key="2">
    <source>
        <dbReference type="SAM" id="SignalP"/>
    </source>
</evidence>
<evidence type="ECO:0000313" key="3">
    <source>
        <dbReference type="EMBL" id="QUF01668.1"/>
    </source>
</evidence>
<protein>
    <recommendedName>
        <fullName evidence="5">Lipoprotein</fullName>
    </recommendedName>
</protein>
<dbReference type="PROSITE" id="PS51257">
    <property type="entry name" value="PROKAR_LIPOPROTEIN"/>
    <property type="match status" value="1"/>
</dbReference>
<keyword evidence="2" id="KW-0732">Signal</keyword>